<proteinExistence type="inferred from homology"/>
<organism evidence="6">
    <name type="scientific">Actinoplanes campanulatus</name>
    <dbReference type="NCBI Taxonomy" id="113559"/>
    <lineage>
        <taxon>Bacteria</taxon>
        <taxon>Bacillati</taxon>
        <taxon>Actinomycetota</taxon>
        <taxon>Actinomycetes</taxon>
        <taxon>Micromonosporales</taxon>
        <taxon>Micromonosporaceae</taxon>
        <taxon>Actinoplanes</taxon>
    </lineage>
</organism>
<comment type="caution">
    <text evidence="6">The sequence shown here is derived from an EMBL/GenBank/DDBJ whole genome shotgun (WGS) entry which is preliminary data.</text>
</comment>
<evidence type="ECO:0000313" key="6">
    <source>
        <dbReference type="EMBL" id="GID50154.1"/>
    </source>
</evidence>
<protein>
    <recommendedName>
        <fullName evidence="5">Glycosyltransferase 2-like domain-containing protein</fullName>
    </recommendedName>
</protein>
<evidence type="ECO:0000256" key="3">
    <source>
        <dbReference type="ARBA" id="ARBA00022679"/>
    </source>
</evidence>
<feature type="transmembrane region" description="Helical" evidence="4">
    <location>
        <begin position="16"/>
        <end position="35"/>
    </location>
</feature>
<dbReference type="PANTHER" id="PTHR43630:SF1">
    <property type="entry name" value="POLY-BETA-1,6-N-ACETYL-D-GLUCOSAMINE SYNTHASE"/>
    <property type="match status" value="1"/>
</dbReference>
<dbReference type="SUPFAM" id="SSF53448">
    <property type="entry name" value="Nucleotide-diphospho-sugar transferases"/>
    <property type="match status" value="1"/>
</dbReference>
<keyword evidence="4" id="KW-1133">Transmembrane helix</keyword>
<dbReference type="InterPro" id="IPR001173">
    <property type="entry name" value="Glyco_trans_2-like"/>
</dbReference>
<dbReference type="RefSeq" id="WP_204300206.1">
    <property type="nucleotide sequence ID" value="NZ_BAAAGQ010000030.1"/>
</dbReference>
<evidence type="ECO:0000256" key="2">
    <source>
        <dbReference type="ARBA" id="ARBA00022676"/>
    </source>
</evidence>
<gene>
    <name evidence="6" type="ORF">Aca07nite_74290</name>
</gene>
<dbReference type="Gene3D" id="3.90.550.10">
    <property type="entry name" value="Spore Coat Polysaccharide Biosynthesis Protein SpsA, Chain A"/>
    <property type="match status" value="1"/>
</dbReference>
<keyword evidence="4" id="KW-0812">Transmembrane</keyword>
<dbReference type="EMBL" id="BOMF01000140">
    <property type="protein sequence ID" value="GID50154.1"/>
    <property type="molecule type" value="Genomic_DNA"/>
</dbReference>
<evidence type="ECO:0000256" key="1">
    <source>
        <dbReference type="ARBA" id="ARBA00006739"/>
    </source>
</evidence>
<feature type="domain" description="Glycosyltransferase 2-like" evidence="5">
    <location>
        <begin position="60"/>
        <end position="227"/>
    </location>
</feature>
<keyword evidence="3" id="KW-0808">Transferase</keyword>
<sequence>MDSATLYEVIRNTTRLFAVLMLVKYTLFLLVSPFHHTKEAMRRLRVARKRRGVAYEPLVSILVPAWNEEMGITATINSILDNDYRNIEIVVVDDGSTDSTPHLVRALVAAYEADNPNSTKSIRFLSKAKGGKGTALNYAIENARGEILVSVDADSIAHPHMVRNLVSYFADDTVDAVVGNVKVAGELGFLNLLQKLEYLFGFYSKRAQSLLGAEYIYGGACAAFRRTTVFDAIGVFATSSITEDIEMSLRTRFHGLKAVYADDAICYTEGAGTIMGLLKQRLRWKKGRFEAFGKYKKLFFSTRAQHSMWLTWFALPFAMLAELQLLFEPVGLTLLVLYSYVTGDYSSLLLGALFIGILYVVVGLFTERARNWWIILLFPFTWIIFYALVWIEYIALLKSISYSIRARGVEWQKWQRKGITVRPAQPVRETV</sequence>
<feature type="transmembrane region" description="Helical" evidence="4">
    <location>
        <begin position="372"/>
        <end position="391"/>
    </location>
</feature>
<evidence type="ECO:0000256" key="4">
    <source>
        <dbReference type="SAM" id="Phobius"/>
    </source>
</evidence>
<comment type="similarity">
    <text evidence="1">Belongs to the glycosyltransferase 2 family.</text>
</comment>
<dbReference type="PANTHER" id="PTHR43630">
    <property type="entry name" value="POLY-BETA-1,6-N-ACETYL-D-GLUCOSAMINE SYNTHASE"/>
    <property type="match status" value="1"/>
</dbReference>
<keyword evidence="2" id="KW-0328">Glycosyltransferase</keyword>
<dbReference type="CDD" id="cd06423">
    <property type="entry name" value="CESA_like"/>
    <property type="match status" value="1"/>
</dbReference>
<feature type="transmembrane region" description="Helical" evidence="4">
    <location>
        <begin position="309"/>
        <end position="327"/>
    </location>
</feature>
<name>A0ABQ3WV65_9ACTN</name>
<dbReference type="Pfam" id="PF00535">
    <property type="entry name" value="Glycos_transf_2"/>
    <property type="match status" value="1"/>
</dbReference>
<reference evidence="6" key="1">
    <citation type="submission" date="2021-01" db="EMBL/GenBank/DDBJ databases">
        <title>Whole genome shotgun sequence of Actinoplanes capillaceus NBRC 16408.</title>
        <authorList>
            <person name="Komaki H."/>
            <person name="Tamura T."/>
        </authorList>
    </citation>
    <scope>NUCLEOTIDE SEQUENCE [LARGE SCALE GENOMIC DNA]</scope>
    <source>
        <strain evidence="6">NBRC 16408</strain>
    </source>
</reference>
<accession>A0ABQ3WV65</accession>
<dbReference type="InterPro" id="IPR029044">
    <property type="entry name" value="Nucleotide-diphossugar_trans"/>
</dbReference>
<feature type="transmembrane region" description="Helical" evidence="4">
    <location>
        <begin position="347"/>
        <end position="365"/>
    </location>
</feature>
<evidence type="ECO:0000259" key="5">
    <source>
        <dbReference type="Pfam" id="PF00535"/>
    </source>
</evidence>
<keyword evidence="4" id="KW-0472">Membrane</keyword>